<evidence type="ECO:0000313" key="2">
    <source>
        <dbReference type="Proteomes" id="UP001501747"/>
    </source>
</evidence>
<dbReference type="EMBL" id="BAABAL010000026">
    <property type="protein sequence ID" value="GAA4034236.1"/>
    <property type="molecule type" value="Genomic_DNA"/>
</dbReference>
<comment type="caution">
    <text evidence="1">The sequence shown here is derived from an EMBL/GenBank/DDBJ whole genome shotgun (WGS) entry which is preliminary data.</text>
</comment>
<accession>A0ABP7U110</accession>
<keyword evidence="2" id="KW-1185">Reference proteome</keyword>
<dbReference type="InterPro" id="IPR011042">
    <property type="entry name" value="6-blade_b-propeller_TolB-like"/>
</dbReference>
<name>A0ABP7U110_9PSEU</name>
<dbReference type="RefSeq" id="WP_344884786.1">
    <property type="nucleotide sequence ID" value="NZ_BAABAL010000026.1"/>
</dbReference>
<dbReference type="Proteomes" id="UP001501747">
    <property type="component" value="Unassembled WGS sequence"/>
</dbReference>
<organism evidence="1 2">
    <name type="scientific">Allokutzneria multivorans</name>
    <dbReference type="NCBI Taxonomy" id="1142134"/>
    <lineage>
        <taxon>Bacteria</taxon>
        <taxon>Bacillati</taxon>
        <taxon>Actinomycetota</taxon>
        <taxon>Actinomycetes</taxon>
        <taxon>Pseudonocardiales</taxon>
        <taxon>Pseudonocardiaceae</taxon>
        <taxon>Allokutzneria</taxon>
    </lineage>
</organism>
<evidence type="ECO:0008006" key="3">
    <source>
        <dbReference type="Google" id="ProtNLM"/>
    </source>
</evidence>
<reference evidence="2" key="1">
    <citation type="journal article" date="2019" name="Int. J. Syst. Evol. Microbiol.">
        <title>The Global Catalogue of Microorganisms (GCM) 10K type strain sequencing project: providing services to taxonomists for standard genome sequencing and annotation.</title>
        <authorList>
            <consortium name="The Broad Institute Genomics Platform"/>
            <consortium name="The Broad Institute Genome Sequencing Center for Infectious Disease"/>
            <person name="Wu L."/>
            <person name="Ma J."/>
        </authorList>
    </citation>
    <scope>NUCLEOTIDE SEQUENCE [LARGE SCALE GENOMIC DNA]</scope>
    <source>
        <strain evidence="2">JCM 17342</strain>
    </source>
</reference>
<gene>
    <name evidence="1" type="ORF">GCM10022247_69170</name>
</gene>
<protein>
    <recommendedName>
        <fullName evidence="3">WD40 repeat protein</fullName>
    </recommendedName>
</protein>
<sequence length="743" mass="77707">MRRWRVTVGIAIGVVAVIVAIWATDWFGGAATRLRVAVTGLPEGISGAVTVVGPVSYTVAGHADERNVPAGTYVVRIDPVLTELGDAHPDAETFAVTVTTGETATANAEYVTVIPNSTTVLDHTNPGIVGTAGTTVTFAAGAPALARLKPGSVFIVAEGPQTPDPLARRVLSVNGTVVETTPVPISEALPAGRFRLADNGESLGFRPIAESPMLSVNFGEMLAAKGTGRCSAGGARGVMDVHNLRPKFGGDFDWGLFPPKAKIDVTATLNPKVTFQAEVAAAVECQVKVENSAGLKWLNNLCGKVVGRLVKVGPVSLKCKVKPFVGAEVRASTGTKMGFDATLHAGIKNSDETLTMSDPHGYTPVQRVVKGVDAKMSFQGKLGLEIGLYGGDPSGTAWLGLTLEASMGPELAIGSTSAEANLLFGLALNGEVELDARFKDWKRKMKIASIERKWPVWQTNDTASFRKPPAPVSKIGTVFYGQYDASTYRNVLYSKSGDQPAKRLGEVRGAVSPDGSKQAWMDGSRLMVAAVGQQARALASGVDLHGLCYTPAWTPDSRSILFHEKQDRWAVIDVDSGRTTPLSGPTGCYPVISPDGGSIAWYDQSAPATSARVRITDADGSNSRFVPPIDGKPDPCFNSVVALSPGGERAIIDETSFDRHACGDGPGSGLASSGVLVDTTTGKSVPLDTGPVFSAVFNDDGSVLAMPSAGKPELVLLSPQGRVLSRVAPPTTAGVRVYAHVPG</sequence>
<proteinExistence type="predicted"/>
<dbReference type="Gene3D" id="2.120.10.30">
    <property type="entry name" value="TolB, C-terminal domain"/>
    <property type="match status" value="1"/>
</dbReference>
<evidence type="ECO:0000313" key="1">
    <source>
        <dbReference type="EMBL" id="GAA4034236.1"/>
    </source>
</evidence>
<dbReference type="SUPFAM" id="SSF82171">
    <property type="entry name" value="DPP6 N-terminal domain-like"/>
    <property type="match status" value="1"/>
</dbReference>